<evidence type="ECO:0000256" key="1">
    <source>
        <dbReference type="SAM" id="Phobius"/>
    </source>
</evidence>
<keyword evidence="1" id="KW-0472">Membrane</keyword>
<dbReference type="AlphaFoldDB" id="H6RR01"/>
<feature type="transmembrane region" description="Helical" evidence="1">
    <location>
        <begin position="49"/>
        <end position="65"/>
    </location>
</feature>
<keyword evidence="1" id="KW-1133">Transmembrane helix</keyword>
<reference evidence="2 3" key="1">
    <citation type="journal article" date="2012" name="J. Bacteriol.">
        <title>Genome Sequence of Blastococcus saxobsidens DD2, a Stone-Inhabiting Bacterium.</title>
        <authorList>
            <person name="Chouaia B."/>
            <person name="Crotti E."/>
            <person name="Brusetti L."/>
            <person name="Daffonchio D."/>
            <person name="Essoussi I."/>
            <person name="Nouioui I."/>
            <person name="Sbissi I."/>
            <person name="Ghodhbane-Gtari F."/>
            <person name="Gtari M."/>
            <person name="Vacherie B."/>
            <person name="Barbe V."/>
            <person name="Medigue C."/>
            <person name="Gury J."/>
            <person name="Pujic P."/>
            <person name="Normand P."/>
        </authorList>
    </citation>
    <scope>NUCLEOTIDE SEQUENCE [LARGE SCALE GENOMIC DNA]</scope>
    <source>
        <strain evidence="2 3">DD2</strain>
    </source>
</reference>
<proteinExistence type="predicted"/>
<gene>
    <name evidence="2" type="ordered locus">BLASA_1966</name>
</gene>
<feature type="transmembrane region" description="Helical" evidence="1">
    <location>
        <begin position="72"/>
        <end position="94"/>
    </location>
</feature>
<dbReference type="RefSeq" id="WP_014375763.1">
    <property type="nucleotide sequence ID" value="NC_016943.1"/>
</dbReference>
<organism evidence="2 3">
    <name type="scientific">Blastococcus saxobsidens (strain DD2)</name>
    <dbReference type="NCBI Taxonomy" id="1146883"/>
    <lineage>
        <taxon>Bacteria</taxon>
        <taxon>Bacillati</taxon>
        <taxon>Actinomycetota</taxon>
        <taxon>Actinomycetes</taxon>
        <taxon>Geodermatophilales</taxon>
        <taxon>Geodermatophilaceae</taxon>
        <taxon>Blastococcus</taxon>
    </lineage>
</organism>
<evidence type="ECO:0000313" key="3">
    <source>
        <dbReference type="Proteomes" id="UP000007517"/>
    </source>
</evidence>
<dbReference type="KEGG" id="bsd:BLASA_1966"/>
<protein>
    <submittedName>
        <fullName evidence="2">Uncharacterized protein</fullName>
    </submittedName>
</protein>
<dbReference type="HOGENOM" id="CLU_1933969_0_0_11"/>
<accession>H6RR01</accession>
<reference evidence="3" key="2">
    <citation type="submission" date="2012-02" db="EMBL/GenBank/DDBJ databases">
        <title>Complete genome sequence of Blastococcus saxobsidens strain DD2.</title>
        <authorList>
            <person name="Genoscope."/>
        </authorList>
    </citation>
    <scope>NUCLEOTIDE SEQUENCE [LARGE SCALE GENOMIC DNA]</scope>
    <source>
        <strain evidence="3">DD2</strain>
    </source>
</reference>
<sequence length="130" mass="12847">MRVAGERIELRAAALVAVLLAGAVLALTVDLPSGAQVRTWLDGRGPEGWLLLVAVLAVVLVAPVPRSVLSVLGGVVPSTVVQVGIGASAGFVVARVDALVAVPVVVLAVLALGAGGACWYRPRAAAGGAA</sequence>
<name>H6RR01_BLASD</name>
<feature type="transmembrane region" description="Helical" evidence="1">
    <location>
        <begin position="12"/>
        <end position="29"/>
    </location>
</feature>
<dbReference type="Proteomes" id="UP000007517">
    <property type="component" value="Chromosome"/>
</dbReference>
<keyword evidence="1" id="KW-0812">Transmembrane</keyword>
<evidence type="ECO:0000313" key="2">
    <source>
        <dbReference type="EMBL" id="CCG02880.1"/>
    </source>
</evidence>
<dbReference type="EMBL" id="FO117623">
    <property type="protein sequence ID" value="CCG02880.1"/>
    <property type="molecule type" value="Genomic_DNA"/>
</dbReference>
<feature type="transmembrane region" description="Helical" evidence="1">
    <location>
        <begin position="100"/>
        <end position="120"/>
    </location>
</feature>
<keyword evidence="3" id="KW-1185">Reference proteome</keyword>